<reference evidence="1" key="2">
    <citation type="submission" date="2023-01" db="EMBL/GenBank/DDBJ databases">
        <title>Human gut microbiome strain richness.</title>
        <authorList>
            <person name="Chen-Liaw A."/>
        </authorList>
    </citation>
    <scope>NUCLEOTIDE SEQUENCE</scope>
    <source>
        <strain evidence="1">1001287st1_F4_1001285I_161205</strain>
    </source>
</reference>
<protein>
    <submittedName>
        <fullName evidence="2">Uncharacterized protein</fullName>
    </submittedName>
</protein>
<gene>
    <name evidence="2" type="ORF">GKE90_07380</name>
    <name evidence="1" type="ORF">PNE06_04230</name>
</gene>
<comment type="caution">
    <text evidence="2">The sequence shown here is derived from an EMBL/GenBank/DDBJ whole genome shotgun (WGS) entry which is preliminary data.</text>
</comment>
<evidence type="ECO:0000313" key="3">
    <source>
        <dbReference type="Proteomes" id="UP000429811"/>
    </source>
</evidence>
<accession>A0A6I2RHH7</accession>
<dbReference type="Proteomes" id="UP001211173">
    <property type="component" value="Unassembled WGS sequence"/>
</dbReference>
<proteinExistence type="predicted"/>
<organism evidence="2 3">
    <name type="scientific">Flavonifractor plautii</name>
    <name type="common">Fusobacterium plautii</name>
    <dbReference type="NCBI Taxonomy" id="292800"/>
    <lineage>
        <taxon>Bacteria</taxon>
        <taxon>Bacillati</taxon>
        <taxon>Bacillota</taxon>
        <taxon>Clostridia</taxon>
        <taxon>Eubacteriales</taxon>
        <taxon>Oscillospiraceae</taxon>
        <taxon>Flavonifractor</taxon>
    </lineage>
</organism>
<dbReference type="Proteomes" id="UP000429811">
    <property type="component" value="Unassembled WGS sequence"/>
</dbReference>
<sequence>MNGILRGTYKGKQYRLKVECYSKTPSIKVQLIPTDGSDRITVTQDIGQSLPRYQAYLVENILDVDSFEFMAFMEQNNLGHIADYKRYSMDTGGTRKTVALFQFHSGPLRKFHASGCARYESHYAKLKRTYAERRTRRMAG</sequence>
<name>A0A6I2RHH7_FLAPL</name>
<reference evidence="2 3" key="1">
    <citation type="journal article" date="2019" name="Nat. Med.">
        <title>A library of human gut bacterial isolates paired with longitudinal multiomics data enables mechanistic microbiome research.</title>
        <authorList>
            <person name="Poyet M."/>
            <person name="Groussin M."/>
            <person name="Gibbons S.M."/>
            <person name="Avila-Pacheco J."/>
            <person name="Jiang X."/>
            <person name="Kearney S.M."/>
            <person name="Perrotta A.R."/>
            <person name="Berdy B."/>
            <person name="Zhao S."/>
            <person name="Lieberman T.D."/>
            <person name="Swanson P.K."/>
            <person name="Smith M."/>
            <person name="Roesemann S."/>
            <person name="Alexander J.E."/>
            <person name="Rich S.A."/>
            <person name="Livny J."/>
            <person name="Vlamakis H."/>
            <person name="Clish C."/>
            <person name="Bullock K."/>
            <person name="Deik A."/>
            <person name="Scott J."/>
            <person name="Pierce K.A."/>
            <person name="Xavier R.J."/>
            <person name="Alm E.J."/>
        </authorList>
    </citation>
    <scope>NUCLEOTIDE SEQUENCE [LARGE SCALE GENOMIC DNA]</scope>
    <source>
        <strain evidence="2 3">BIOML-A5</strain>
    </source>
</reference>
<dbReference type="EMBL" id="WKPO01000008">
    <property type="protein sequence ID" value="MSB48523.1"/>
    <property type="molecule type" value="Genomic_DNA"/>
</dbReference>
<dbReference type="EMBL" id="JAQLWV010000004">
    <property type="protein sequence ID" value="MDB7932275.1"/>
    <property type="molecule type" value="Genomic_DNA"/>
</dbReference>
<dbReference type="AlphaFoldDB" id="A0A6I2RHH7"/>
<dbReference type="RefSeq" id="WP_131971145.1">
    <property type="nucleotide sequence ID" value="NZ_BAABXT010000001.1"/>
</dbReference>
<evidence type="ECO:0000313" key="1">
    <source>
        <dbReference type="EMBL" id="MDB7932275.1"/>
    </source>
</evidence>
<evidence type="ECO:0000313" key="2">
    <source>
        <dbReference type="EMBL" id="MSB48523.1"/>
    </source>
</evidence>